<name>A0A2T0M800_9FLAO</name>
<gene>
    <name evidence="1" type="ORF">CLV81_2018</name>
</gene>
<organism evidence="1 2">
    <name type="scientific">Flagellimonas meridianipacifica</name>
    <dbReference type="NCBI Taxonomy" id="1080225"/>
    <lineage>
        <taxon>Bacteria</taxon>
        <taxon>Pseudomonadati</taxon>
        <taxon>Bacteroidota</taxon>
        <taxon>Flavobacteriia</taxon>
        <taxon>Flavobacteriales</taxon>
        <taxon>Flavobacteriaceae</taxon>
        <taxon>Flagellimonas</taxon>
    </lineage>
</organism>
<dbReference type="RefSeq" id="WP_106144989.1">
    <property type="nucleotide sequence ID" value="NZ_PVYX01000002.1"/>
</dbReference>
<proteinExistence type="predicted"/>
<protein>
    <submittedName>
        <fullName evidence="1">Uncharacterized protein DUF2452</fullName>
    </submittedName>
</protein>
<dbReference type="Proteomes" id="UP000237640">
    <property type="component" value="Unassembled WGS sequence"/>
</dbReference>
<reference evidence="1 2" key="1">
    <citation type="submission" date="2018-03" db="EMBL/GenBank/DDBJ databases">
        <title>Genomic Encyclopedia of Archaeal and Bacterial Type Strains, Phase II (KMG-II): from individual species to whole genera.</title>
        <authorList>
            <person name="Goeker M."/>
        </authorList>
    </citation>
    <scope>NUCLEOTIDE SEQUENCE [LARGE SCALE GENOMIC DNA]</scope>
    <source>
        <strain evidence="1 2">DSM 25027</strain>
    </source>
</reference>
<evidence type="ECO:0000313" key="1">
    <source>
        <dbReference type="EMBL" id="PRX53631.1"/>
    </source>
</evidence>
<dbReference type="Pfam" id="PF10504">
    <property type="entry name" value="DUF2452"/>
    <property type="match status" value="1"/>
</dbReference>
<comment type="caution">
    <text evidence="1">The sequence shown here is derived from an EMBL/GenBank/DDBJ whole genome shotgun (WGS) entry which is preliminary data.</text>
</comment>
<evidence type="ECO:0000313" key="2">
    <source>
        <dbReference type="Proteomes" id="UP000237640"/>
    </source>
</evidence>
<sequence>MKKKKPDNIVFNEEEQEYDAFLKPYATHLGSPKIQSNNLSPWKNSNIRKVNNSLKAEFDEVKAQYEQLMERYEYNNLVYAAKFSFQPLVGETYHLYRNKNSEAFLSILAPNECTFEHLGSFRLGSDHMWEKL</sequence>
<keyword evidence="2" id="KW-1185">Reference proteome</keyword>
<accession>A0A2T0M800</accession>
<dbReference type="InterPro" id="IPR019534">
    <property type="entry name" value="DUF2452"/>
</dbReference>
<dbReference type="OrthoDB" id="662061at2"/>
<dbReference type="AlphaFoldDB" id="A0A2T0M800"/>
<dbReference type="EMBL" id="PVYX01000002">
    <property type="protein sequence ID" value="PRX53631.1"/>
    <property type="molecule type" value="Genomic_DNA"/>
</dbReference>